<reference evidence="10" key="1">
    <citation type="submission" date="2021-01" db="EMBL/GenBank/DDBJ databases">
        <authorList>
            <person name="Corre E."/>
            <person name="Pelletier E."/>
            <person name="Niang G."/>
            <person name="Scheremetjew M."/>
            <person name="Finn R."/>
            <person name="Kale V."/>
            <person name="Holt S."/>
            <person name="Cochrane G."/>
            <person name="Meng A."/>
            <person name="Brown T."/>
            <person name="Cohen L."/>
        </authorList>
    </citation>
    <scope>NUCLEOTIDE SEQUENCE</scope>
    <source>
        <strain evidence="10">CCMP2084</strain>
    </source>
</reference>
<organism evidence="10">
    <name type="scientific">Attheya septentrionalis</name>
    <dbReference type="NCBI Taxonomy" id="420275"/>
    <lineage>
        <taxon>Eukaryota</taxon>
        <taxon>Sar</taxon>
        <taxon>Stramenopiles</taxon>
        <taxon>Ochrophyta</taxon>
        <taxon>Bacillariophyta</taxon>
        <taxon>Coscinodiscophyceae</taxon>
        <taxon>Chaetocerotophycidae</taxon>
        <taxon>Chaetocerotales</taxon>
        <taxon>Attheyaceae</taxon>
        <taxon>Attheya</taxon>
    </lineage>
</organism>
<evidence type="ECO:0000256" key="1">
    <source>
        <dbReference type="ARBA" id="ARBA00003632"/>
    </source>
</evidence>
<dbReference type="AlphaFoldDB" id="A0A7S2UPA8"/>
<accession>A0A7S2UPA8</accession>
<evidence type="ECO:0000313" key="10">
    <source>
        <dbReference type="EMBL" id="CAD9824513.1"/>
    </source>
</evidence>
<sequence>MEERGRRHGDRPVYGRRPDDKSRSRSRSPDVESSGDGQQKSDRERLEQERRSRMARLRAENEAEEDRLAAIDKAAADGTTDASSGQIPQVDEAELEGLDEDEQMRMLLGFSGSFATTKGTAVEDNQKSAASGAAAKNKARKYRQYMNRKGGFNRPLDKMS</sequence>
<dbReference type="PANTHER" id="PTHR31077:SF1">
    <property type="entry name" value="U4_U6.U5 SMALL NUCLEAR RIBONUCLEOPROTEIN 27 KDA PROTEIN"/>
    <property type="match status" value="1"/>
</dbReference>
<dbReference type="EMBL" id="HBHQ01024262">
    <property type="protein sequence ID" value="CAD9824513.1"/>
    <property type="molecule type" value="Transcribed_RNA"/>
</dbReference>
<comment type="similarity">
    <text evidence="3">Belongs to the SNUT3 family.</text>
</comment>
<feature type="domain" description="U4/U6.U5 small nuclear ribonucleoprotein 27kDa protein" evidence="9">
    <location>
        <begin position="99"/>
        <end position="159"/>
    </location>
</feature>
<keyword evidence="7" id="KW-0539">Nucleus</keyword>
<evidence type="ECO:0000256" key="3">
    <source>
        <dbReference type="ARBA" id="ARBA00008218"/>
    </source>
</evidence>
<evidence type="ECO:0000256" key="8">
    <source>
        <dbReference type="SAM" id="MobiDB-lite"/>
    </source>
</evidence>
<feature type="compositionally biased region" description="Basic and acidic residues" evidence="8">
    <location>
        <begin position="39"/>
        <end position="70"/>
    </location>
</feature>
<evidence type="ECO:0000256" key="4">
    <source>
        <dbReference type="ARBA" id="ARBA00011825"/>
    </source>
</evidence>
<keyword evidence="6" id="KW-0508">mRNA splicing</keyword>
<evidence type="ECO:0000256" key="2">
    <source>
        <dbReference type="ARBA" id="ARBA00004123"/>
    </source>
</evidence>
<keyword evidence="5" id="KW-0507">mRNA processing</keyword>
<name>A0A7S2UPA8_9STRA</name>
<comment type="subunit">
    <text evidence="4">Part of a tri-snRNP complex.</text>
</comment>
<evidence type="ECO:0000256" key="6">
    <source>
        <dbReference type="ARBA" id="ARBA00023187"/>
    </source>
</evidence>
<evidence type="ECO:0000259" key="9">
    <source>
        <dbReference type="Pfam" id="PF08648"/>
    </source>
</evidence>
<dbReference type="InterPro" id="IPR013957">
    <property type="entry name" value="SNRNP27"/>
</dbReference>
<dbReference type="GO" id="GO:0008380">
    <property type="term" value="P:RNA splicing"/>
    <property type="evidence" value="ECO:0007669"/>
    <property type="project" value="UniProtKB-KW"/>
</dbReference>
<dbReference type="PANTHER" id="PTHR31077">
    <property type="entry name" value="U4/U6.U5 SMALL NUCLEAR RIBONUCLEOPROTEIN 27 KDA PROTEIN"/>
    <property type="match status" value="1"/>
</dbReference>
<comment type="subcellular location">
    <subcellularLocation>
        <location evidence="2">Nucleus</location>
    </subcellularLocation>
</comment>
<comment type="function">
    <text evidence="1">May play a role in mRNA splicing.</text>
</comment>
<evidence type="ECO:0000256" key="5">
    <source>
        <dbReference type="ARBA" id="ARBA00022664"/>
    </source>
</evidence>
<feature type="compositionally biased region" description="Basic and acidic residues" evidence="8">
    <location>
        <begin position="1"/>
        <end position="30"/>
    </location>
</feature>
<proteinExistence type="inferred from homology"/>
<feature type="region of interest" description="Disordered" evidence="8">
    <location>
        <begin position="1"/>
        <end position="89"/>
    </location>
</feature>
<dbReference type="Pfam" id="PF08648">
    <property type="entry name" value="SNRNP27"/>
    <property type="match status" value="1"/>
</dbReference>
<evidence type="ECO:0000256" key="7">
    <source>
        <dbReference type="ARBA" id="ARBA00023242"/>
    </source>
</evidence>
<gene>
    <name evidence="10" type="ORF">ASEP1449_LOCUS16347</name>
</gene>
<dbReference type="GO" id="GO:0071011">
    <property type="term" value="C:precatalytic spliceosome"/>
    <property type="evidence" value="ECO:0007669"/>
    <property type="project" value="TreeGrafter"/>
</dbReference>
<protein>
    <recommendedName>
        <fullName evidence="9">U4/U6.U5 small nuclear ribonucleoprotein 27kDa protein domain-containing protein</fullName>
    </recommendedName>
</protein>
<dbReference type="GO" id="GO:0006397">
    <property type="term" value="P:mRNA processing"/>
    <property type="evidence" value="ECO:0007669"/>
    <property type="project" value="UniProtKB-KW"/>
</dbReference>